<dbReference type="InterPro" id="IPR043129">
    <property type="entry name" value="ATPase_NBD"/>
</dbReference>
<dbReference type="PANTHER" id="PTHR18964:SF149">
    <property type="entry name" value="BIFUNCTIONAL UDP-N-ACETYLGLUCOSAMINE 2-EPIMERASE_N-ACETYLMANNOSAMINE KINASE"/>
    <property type="match status" value="1"/>
</dbReference>
<evidence type="ECO:0000256" key="3">
    <source>
        <dbReference type="ARBA" id="ARBA00022629"/>
    </source>
</evidence>
<dbReference type="CDD" id="cd24076">
    <property type="entry name" value="ASKHA_ATPase_ROK_BsXylR-like"/>
    <property type="match status" value="1"/>
</dbReference>
<sequence length="403" mass="44127">MSTHYTRGSFQLMKSMNRSIILNMIREHGPISRADIAKQSRLTPPTVSNIVKELIQTQFVIETTQGQSKGGRKPTLLEINADHFYIIGVDVGTFHMNFVVTNLYGELKDVAKKDIPSYPSKEDILDTMKSGIREFFTSGKCDPEKFLGIGIGMHGIVDPIEGVSRFAPSFQLYDIPIKAELENEFDMIVKVENDAKAMTLGEYWFGNGNDADNMVGVNVGNGIGAGMMIKGQLFHGENNIAGEIGHITIDLSGPKCTCGNYGCLQTLAAGPAIAERARKELKTGKPSMIRDLVDHDFEKVDGKLVYEAACEGDEFSIELLNQTGRFLGIGLTNLIHTLNPKRIIIGGGVSKAGDFLMDGIKETIHSRGLTSKAKETHIVLSKLEEHASAIGACVLILEEFFSR</sequence>
<dbReference type="GO" id="GO:0003700">
    <property type="term" value="F:DNA-binding transcription factor activity"/>
    <property type="evidence" value="ECO:0007669"/>
    <property type="project" value="InterPro"/>
</dbReference>
<feature type="domain" description="HTH marR-type" evidence="4">
    <location>
        <begin position="20"/>
        <end position="60"/>
    </location>
</feature>
<evidence type="ECO:0000256" key="2">
    <source>
        <dbReference type="ARBA" id="ARBA00006479"/>
    </source>
</evidence>
<evidence type="ECO:0000313" key="5">
    <source>
        <dbReference type="EMBL" id="SDO60025.1"/>
    </source>
</evidence>
<dbReference type="Pfam" id="PF01047">
    <property type="entry name" value="MarR"/>
    <property type="match status" value="1"/>
</dbReference>
<comment type="similarity">
    <text evidence="2">Belongs to the ROK (NagC/XylR) family.</text>
</comment>
<keyword evidence="6" id="KW-1185">Reference proteome</keyword>
<dbReference type="InterPro" id="IPR000600">
    <property type="entry name" value="ROK"/>
</dbReference>
<evidence type="ECO:0000313" key="6">
    <source>
        <dbReference type="Proteomes" id="UP000198860"/>
    </source>
</evidence>
<keyword evidence="5" id="KW-0418">Kinase</keyword>
<evidence type="ECO:0000259" key="4">
    <source>
        <dbReference type="Pfam" id="PF01047"/>
    </source>
</evidence>
<dbReference type="SUPFAM" id="SSF53067">
    <property type="entry name" value="Actin-like ATPase domain"/>
    <property type="match status" value="1"/>
</dbReference>
<reference evidence="6" key="1">
    <citation type="submission" date="2016-10" db="EMBL/GenBank/DDBJ databases">
        <authorList>
            <person name="Varghese N."/>
            <person name="Submissions S."/>
        </authorList>
    </citation>
    <scope>NUCLEOTIDE SEQUENCE [LARGE SCALE GENOMIC DNA]</scope>
    <source>
        <strain evidence="6">CGMCC 1.3703</strain>
    </source>
</reference>
<dbReference type="GO" id="GO:0042732">
    <property type="term" value="P:D-xylose metabolic process"/>
    <property type="evidence" value="ECO:0007669"/>
    <property type="project" value="UniProtKB-KW"/>
</dbReference>
<dbReference type="EMBL" id="FNIZ01000006">
    <property type="protein sequence ID" value="SDO60025.1"/>
    <property type="molecule type" value="Genomic_DNA"/>
</dbReference>
<dbReference type="STRING" id="240303.SAMN05421677_106129"/>
<evidence type="ECO:0000256" key="1">
    <source>
        <dbReference type="ARBA" id="ARBA00002486"/>
    </source>
</evidence>
<dbReference type="GO" id="GO:0016301">
    <property type="term" value="F:kinase activity"/>
    <property type="evidence" value="ECO:0007669"/>
    <property type="project" value="UniProtKB-KW"/>
</dbReference>
<organism evidence="5 6">
    <name type="scientific">Halobacillus aidingensis</name>
    <dbReference type="NCBI Taxonomy" id="240303"/>
    <lineage>
        <taxon>Bacteria</taxon>
        <taxon>Bacillati</taxon>
        <taxon>Bacillota</taxon>
        <taxon>Bacilli</taxon>
        <taxon>Bacillales</taxon>
        <taxon>Bacillaceae</taxon>
        <taxon>Halobacillus</taxon>
    </lineage>
</organism>
<name>A0A1H0KVY1_HALAD</name>
<dbReference type="InterPro" id="IPR049874">
    <property type="entry name" value="ROK_cs"/>
</dbReference>
<dbReference type="Gene3D" id="1.10.10.10">
    <property type="entry name" value="Winged helix-like DNA-binding domain superfamily/Winged helix DNA-binding domain"/>
    <property type="match status" value="1"/>
</dbReference>
<dbReference type="Gene3D" id="3.30.420.40">
    <property type="match status" value="2"/>
</dbReference>
<dbReference type="Proteomes" id="UP000198860">
    <property type="component" value="Unassembled WGS sequence"/>
</dbReference>
<gene>
    <name evidence="5" type="ORF">SAMN05421677_106129</name>
</gene>
<comment type="function">
    <text evidence="1">Transcriptional repressor of xylose-utilizing enzymes.</text>
</comment>
<dbReference type="InterPro" id="IPR000835">
    <property type="entry name" value="HTH_MarR-typ"/>
</dbReference>
<dbReference type="OrthoDB" id="9796533at2"/>
<proteinExistence type="inferred from homology"/>
<protein>
    <submittedName>
        <fullName evidence="5">ROK family protein (Putative glucokinase)</fullName>
    </submittedName>
</protein>
<dbReference type="InterPro" id="IPR036388">
    <property type="entry name" value="WH-like_DNA-bd_sf"/>
</dbReference>
<dbReference type="PANTHER" id="PTHR18964">
    <property type="entry name" value="ROK (REPRESSOR, ORF, KINASE) FAMILY"/>
    <property type="match status" value="1"/>
</dbReference>
<dbReference type="PROSITE" id="PS01125">
    <property type="entry name" value="ROK"/>
    <property type="match status" value="1"/>
</dbReference>
<dbReference type="Pfam" id="PF00480">
    <property type="entry name" value="ROK"/>
    <property type="match status" value="1"/>
</dbReference>
<dbReference type="InterPro" id="IPR036390">
    <property type="entry name" value="WH_DNA-bd_sf"/>
</dbReference>
<keyword evidence="3" id="KW-0119">Carbohydrate metabolism</keyword>
<dbReference type="RefSeq" id="WP_089652010.1">
    <property type="nucleotide sequence ID" value="NZ_FNIZ01000006.1"/>
</dbReference>
<keyword evidence="3" id="KW-0859">Xylose metabolism</keyword>
<accession>A0A1H0KVY1</accession>
<keyword evidence="5" id="KW-0808">Transferase</keyword>
<dbReference type="AlphaFoldDB" id="A0A1H0KVY1"/>
<dbReference type="SUPFAM" id="SSF46785">
    <property type="entry name" value="Winged helix' DNA-binding domain"/>
    <property type="match status" value="1"/>
</dbReference>